<evidence type="ECO:0000256" key="5">
    <source>
        <dbReference type="ARBA" id="ARBA00022801"/>
    </source>
</evidence>
<accession>A0A151UCF2</accession>
<dbReference type="InterPro" id="IPR043502">
    <property type="entry name" value="DNA/RNA_pol_sf"/>
</dbReference>
<keyword evidence="2" id="KW-0548">Nucleotidyltransferase</keyword>
<dbReference type="GO" id="GO:0003964">
    <property type="term" value="F:RNA-directed DNA polymerase activity"/>
    <property type="evidence" value="ECO:0007669"/>
    <property type="project" value="UniProtKB-KW"/>
</dbReference>
<proteinExistence type="predicted"/>
<evidence type="ECO:0000256" key="2">
    <source>
        <dbReference type="ARBA" id="ARBA00022695"/>
    </source>
</evidence>
<keyword evidence="1" id="KW-0808">Transferase</keyword>
<evidence type="ECO:0000256" key="4">
    <source>
        <dbReference type="ARBA" id="ARBA00022759"/>
    </source>
</evidence>
<dbReference type="GO" id="GO:0016787">
    <property type="term" value="F:hydrolase activity"/>
    <property type="evidence" value="ECO:0007669"/>
    <property type="project" value="UniProtKB-KW"/>
</dbReference>
<evidence type="ECO:0000259" key="7">
    <source>
        <dbReference type="Pfam" id="PF17917"/>
    </source>
</evidence>
<evidence type="ECO:0000313" key="9">
    <source>
        <dbReference type="Proteomes" id="UP000075243"/>
    </source>
</evidence>
<dbReference type="EMBL" id="CM003603">
    <property type="protein sequence ID" value="KYP77005.1"/>
    <property type="molecule type" value="Genomic_DNA"/>
</dbReference>
<keyword evidence="9" id="KW-1185">Reference proteome</keyword>
<protein>
    <recommendedName>
        <fullName evidence="7">Reverse transcriptase RNase H-like domain-containing protein</fullName>
    </recommendedName>
</protein>
<keyword evidence="5" id="KW-0378">Hydrolase</keyword>
<keyword evidence="6" id="KW-0695">RNA-directed DNA polymerase</keyword>
<keyword evidence="3" id="KW-0540">Nuclease</keyword>
<dbReference type="AlphaFoldDB" id="A0A151UCF2"/>
<dbReference type="GO" id="GO:0004519">
    <property type="term" value="F:endonuclease activity"/>
    <property type="evidence" value="ECO:0007669"/>
    <property type="project" value="UniProtKB-KW"/>
</dbReference>
<reference evidence="8 9" key="1">
    <citation type="journal article" date="2012" name="Nat. Biotechnol.">
        <title>Draft genome sequence of pigeonpea (Cajanus cajan), an orphan legume crop of resource-poor farmers.</title>
        <authorList>
            <person name="Varshney R.K."/>
            <person name="Chen W."/>
            <person name="Li Y."/>
            <person name="Bharti A.K."/>
            <person name="Saxena R.K."/>
            <person name="Schlueter J.A."/>
            <person name="Donoghue M.T."/>
            <person name="Azam S."/>
            <person name="Fan G."/>
            <person name="Whaley A.M."/>
            <person name="Farmer A.D."/>
            <person name="Sheridan J."/>
            <person name="Iwata A."/>
            <person name="Tuteja R."/>
            <person name="Penmetsa R.V."/>
            <person name="Wu W."/>
            <person name="Upadhyaya H.D."/>
            <person name="Yang S.P."/>
            <person name="Shah T."/>
            <person name="Saxena K.B."/>
            <person name="Michael T."/>
            <person name="McCombie W.R."/>
            <person name="Yang B."/>
            <person name="Zhang G."/>
            <person name="Yang H."/>
            <person name="Wang J."/>
            <person name="Spillane C."/>
            <person name="Cook D.R."/>
            <person name="May G.D."/>
            <person name="Xu X."/>
            <person name="Jackson S.A."/>
        </authorList>
    </citation>
    <scope>NUCLEOTIDE SEQUENCE [LARGE SCALE GENOMIC DNA]</scope>
    <source>
        <strain evidence="9">cv. Asha</strain>
    </source>
</reference>
<dbReference type="Gramene" id="C.cajan_20653.t">
    <property type="protein sequence ID" value="C.cajan_20653.t.cds1"/>
    <property type="gene ID" value="C.cajan_20653"/>
</dbReference>
<dbReference type="SUPFAM" id="SSF56672">
    <property type="entry name" value="DNA/RNA polymerases"/>
    <property type="match status" value="1"/>
</dbReference>
<dbReference type="Proteomes" id="UP000075243">
    <property type="component" value="Chromosome 1"/>
</dbReference>
<organism evidence="8 9">
    <name type="scientific">Cajanus cajan</name>
    <name type="common">Pigeon pea</name>
    <name type="synonym">Cajanus indicus</name>
    <dbReference type="NCBI Taxonomy" id="3821"/>
    <lineage>
        <taxon>Eukaryota</taxon>
        <taxon>Viridiplantae</taxon>
        <taxon>Streptophyta</taxon>
        <taxon>Embryophyta</taxon>
        <taxon>Tracheophyta</taxon>
        <taxon>Spermatophyta</taxon>
        <taxon>Magnoliopsida</taxon>
        <taxon>eudicotyledons</taxon>
        <taxon>Gunneridae</taxon>
        <taxon>Pentapetalae</taxon>
        <taxon>rosids</taxon>
        <taxon>fabids</taxon>
        <taxon>Fabales</taxon>
        <taxon>Fabaceae</taxon>
        <taxon>Papilionoideae</taxon>
        <taxon>50 kb inversion clade</taxon>
        <taxon>NPAAA clade</taxon>
        <taxon>indigoferoid/millettioid clade</taxon>
        <taxon>Phaseoleae</taxon>
        <taxon>Cajanus</taxon>
    </lineage>
</organism>
<sequence length="93" mass="11223">MPILIIPNFWHVFVLETNNFAITISQQGRPIAFYNKRLYPFIQMTLMYVCKLLVIMSSIKKWIQYLVEKQFHIISDKKFLKEILTQTFHTLEQ</sequence>
<dbReference type="Pfam" id="PF17917">
    <property type="entry name" value="RT_RNaseH"/>
    <property type="match status" value="1"/>
</dbReference>
<evidence type="ECO:0000256" key="3">
    <source>
        <dbReference type="ARBA" id="ARBA00022722"/>
    </source>
</evidence>
<dbReference type="InterPro" id="IPR041373">
    <property type="entry name" value="RT_RNaseH"/>
</dbReference>
<feature type="domain" description="Reverse transcriptase RNase H-like" evidence="7">
    <location>
        <begin position="25"/>
        <end position="87"/>
    </location>
</feature>
<evidence type="ECO:0000313" key="8">
    <source>
        <dbReference type="EMBL" id="KYP77005.1"/>
    </source>
</evidence>
<gene>
    <name evidence="8" type="ORF">KK1_021269</name>
</gene>
<evidence type="ECO:0000256" key="1">
    <source>
        <dbReference type="ARBA" id="ARBA00022679"/>
    </source>
</evidence>
<name>A0A151UCF2_CAJCA</name>
<keyword evidence="4" id="KW-0255">Endonuclease</keyword>
<evidence type="ECO:0000256" key="6">
    <source>
        <dbReference type="ARBA" id="ARBA00022918"/>
    </source>
</evidence>